<evidence type="ECO:0000313" key="2">
    <source>
        <dbReference type="Proteomes" id="UP000692954"/>
    </source>
</evidence>
<protein>
    <submittedName>
        <fullName evidence="1">Uncharacterized protein</fullName>
    </submittedName>
</protein>
<accession>A0A8S1QWH3</accession>
<name>A0A8S1QWH3_9CILI</name>
<proteinExistence type="predicted"/>
<keyword evidence="2" id="KW-1185">Reference proteome</keyword>
<evidence type="ECO:0000313" key="1">
    <source>
        <dbReference type="EMBL" id="CAD8119117.1"/>
    </source>
</evidence>
<sequence length="189" mass="22672">MLREVSYQISDSYNWQGSIIITHQTLLGLFLVSLQRIEVPQIHQKQNKVGIRRLLKWVYDYLFGQRLRLILCSKQNSYFLQIISPLIQSYQSFFINEFYKTFERSLILGSLDNTFNSSVFLFIKLLLRICQRNYQKKQIVDEFKKLENQHIQGNTLKLKLQVNSCEKLRRNVPNFKMIPRLPEYLIFEV</sequence>
<reference evidence="1" key="1">
    <citation type="submission" date="2021-01" db="EMBL/GenBank/DDBJ databases">
        <authorList>
            <consortium name="Genoscope - CEA"/>
            <person name="William W."/>
        </authorList>
    </citation>
    <scope>NUCLEOTIDE SEQUENCE</scope>
</reference>
<comment type="caution">
    <text evidence="1">The sequence shown here is derived from an EMBL/GenBank/DDBJ whole genome shotgun (WGS) entry which is preliminary data.</text>
</comment>
<gene>
    <name evidence="1" type="ORF">PSON_ATCC_30995.1.T1190198</name>
</gene>
<dbReference type="EMBL" id="CAJJDN010000119">
    <property type="protein sequence ID" value="CAD8119117.1"/>
    <property type="molecule type" value="Genomic_DNA"/>
</dbReference>
<organism evidence="1 2">
    <name type="scientific">Paramecium sonneborni</name>
    <dbReference type="NCBI Taxonomy" id="65129"/>
    <lineage>
        <taxon>Eukaryota</taxon>
        <taxon>Sar</taxon>
        <taxon>Alveolata</taxon>
        <taxon>Ciliophora</taxon>
        <taxon>Intramacronucleata</taxon>
        <taxon>Oligohymenophorea</taxon>
        <taxon>Peniculida</taxon>
        <taxon>Parameciidae</taxon>
        <taxon>Paramecium</taxon>
    </lineage>
</organism>
<dbReference type="AlphaFoldDB" id="A0A8S1QWH3"/>
<dbReference type="Proteomes" id="UP000692954">
    <property type="component" value="Unassembled WGS sequence"/>
</dbReference>